<organism evidence="2 3">
    <name type="scientific">Kwoniella newhampshirensis</name>
    <dbReference type="NCBI Taxonomy" id="1651941"/>
    <lineage>
        <taxon>Eukaryota</taxon>
        <taxon>Fungi</taxon>
        <taxon>Dikarya</taxon>
        <taxon>Basidiomycota</taxon>
        <taxon>Agaricomycotina</taxon>
        <taxon>Tremellomycetes</taxon>
        <taxon>Tremellales</taxon>
        <taxon>Cryptococcaceae</taxon>
        <taxon>Kwoniella</taxon>
    </lineage>
</organism>
<name>A0AAW0Z1Z0_9TREE</name>
<accession>A0AAW0Z1Z0</accession>
<dbReference type="KEGG" id="kne:92178617"/>
<proteinExistence type="predicted"/>
<dbReference type="Pfam" id="PF05721">
    <property type="entry name" value="PhyH"/>
    <property type="match status" value="1"/>
</dbReference>
<dbReference type="Gene3D" id="2.60.120.620">
    <property type="entry name" value="q2cbj1_9rhob like domain"/>
    <property type="match status" value="1"/>
</dbReference>
<dbReference type="PANTHER" id="PTHR37563">
    <property type="entry name" value="PHYTANOYL-COA DIOXYGENASE FAMILY PROTEIN (AFU_ORTHOLOGUE AFUA_2G03330)"/>
    <property type="match status" value="1"/>
</dbReference>
<dbReference type="GeneID" id="92178617"/>
<dbReference type="InterPro" id="IPR051961">
    <property type="entry name" value="Fungal_Metabolite_Diox"/>
</dbReference>
<dbReference type="AlphaFoldDB" id="A0AAW0Z1Z0"/>
<keyword evidence="3" id="KW-1185">Reference proteome</keyword>
<evidence type="ECO:0008006" key="4">
    <source>
        <dbReference type="Google" id="ProtNLM"/>
    </source>
</evidence>
<dbReference type="Proteomes" id="UP001388673">
    <property type="component" value="Unassembled WGS sequence"/>
</dbReference>
<evidence type="ECO:0000256" key="1">
    <source>
        <dbReference type="SAM" id="MobiDB-lite"/>
    </source>
</evidence>
<feature type="compositionally biased region" description="Polar residues" evidence="1">
    <location>
        <begin position="160"/>
        <end position="181"/>
    </location>
</feature>
<gene>
    <name evidence="2" type="ORF">IAR55_001358</name>
</gene>
<reference evidence="2 3" key="1">
    <citation type="journal article" date="2024" name="bioRxiv">
        <title>Comparative genomics of Cryptococcus and Kwoniella reveals pathogenesis evolution and contrasting karyotype dynamics via intercentromeric recombination or chromosome fusion.</title>
        <authorList>
            <person name="Coelho M.A."/>
            <person name="David-Palma M."/>
            <person name="Shea T."/>
            <person name="Bowers K."/>
            <person name="McGinley-Smith S."/>
            <person name="Mohammad A.W."/>
            <person name="Gnirke A."/>
            <person name="Yurkov A.M."/>
            <person name="Nowrousian M."/>
            <person name="Sun S."/>
            <person name="Cuomo C.A."/>
            <person name="Heitman J."/>
        </authorList>
    </citation>
    <scope>NUCLEOTIDE SEQUENCE [LARGE SCALE GENOMIC DNA]</scope>
    <source>
        <strain evidence="2 3">CBS 13917</strain>
    </source>
</reference>
<dbReference type="RefSeq" id="XP_066804408.1">
    <property type="nucleotide sequence ID" value="XM_066944485.1"/>
</dbReference>
<dbReference type="InterPro" id="IPR008775">
    <property type="entry name" value="Phytyl_CoA_dOase-like"/>
</dbReference>
<protein>
    <recommendedName>
        <fullName evidence="4">Phytanoyl-CoA dioxygenase</fullName>
    </recommendedName>
</protein>
<dbReference type="SUPFAM" id="SSF51197">
    <property type="entry name" value="Clavaminate synthase-like"/>
    <property type="match status" value="1"/>
</dbReference>
<comment type="caution">
    <text evidence="2">The sequence shown here is derived from an EMBL/GenBank/DDBJ whole genome shotgun (WGS) entry which is preliminary data.</text>
</comment>
<feature type="region of interest" description="Disordered" evidence="1">
    <location>
        <begin position="154"/>
        <end position="181"/>
    </location>
</feature>
<evidence type="ECO:0000313" key="2">
    <source>
        <dbReference type="EMBL" id="KAK8864112.1"/>
    </source>
</evidence>
<sequence>MVAAQWVLSDFSADNGATEVWPGSHLFADADEHVWDPEMQMWIKDELVKGRAQTRPPLQVECKAGGVYLRDMRLWHAGMPNKSDEDRIMLACGYTARWYNCVGRVTLPKGVEHLYESTPEVEVMADFVPLEDFLAVRHKIDRLYNRTGLDVPGGLAAESKSGSDPNGQHPSSDSNGLVQKM</sequence>
<dbReference type="EMBL" id="JBCAWK010000003">
    <property type="protein sequence ID" value="KAK8864112.1"/>
    <property type="molecule type" value="Genomic_DNA"/>
</dbReference>
<evidence type="ECO:0000313" key="3">
    <source>
        <dbReference type="Proteomes" id="UP001388673"/>
    </source>
</evidence>
<dbReference type="PANTHER" id="PTHR37563:SF2">
    <property type="entry name" value="PHYTANOYL-COA DIOXYGENASE FAMILY PROTEIN (AFU_ORTHOLOGUE AFUA_2G03330)"/>
    <property type="match status" value="1"/>
</dbReference>